<evidence type="ECO:0000256" key="3">
    <source>
        <dbReference type="SAM" id="SignalP"/>
    </source>
</evidence>
<dbReference type="GO" id="GO:0016787">
    <property type="term" value="F:hydrolase activity"/>
    <property type="evidence" value="ECO:0007669"/>
    <property type="project" value="UniProtKB-KW"/>
</dbReference>
<dbReference type="Proteomes" id="UP001055115">
    <property type="component" value="Unassembled WGS sequence"/>
</dbReference>
<accession>A0AA37PAR2</accession>
<dbReference type="SUPFAM" id="SSF53474">
    <property type="entry name" value="alpha/beta-Hydrolases"/>
    <property type="match status" value="1"/>
</dbReference>
<feature type="chain" id="PRO_5041282497" evidence="3">
    <location>
        <begin position="21"/>
        <end position="714"/>
    </location>
</feature>
<organism evidence="5 6">
    <name type="scientific">Colletotrichum spaethianum</name>
    <dbReference type="NCBI Taxonomy" id="700344"/>
    <lineage>
        <taxon>Eukaryota</taxon>
        <taxon>Fungi</taxon>
        <taxon>Dikarya</taxon>
        <taxon>Ascomycota</taxon>
        <taxon>Pezizomycotina</taxon>
        <taxon>Sordariomycetes</taxon>
        <taxon>Hypocreomycetidae</taxon>
        <taxon>Glomerellales</taxon>
        <taxon>Glomerellaceae</taxon>
        <taxon>Colletotrichum</taxon>
        <taxon>Colletotrichum spaethianum species complex</taxon>
    </lineage>
</organism>
<gene>
    <name evidence="5" type="ORF">ColSpa_08953</name>
</gene>
<comment type="similarity">
    <text evidence="1">Belongs to the type-B carboxylesterase/lipase family.</text>
</comment>
<reference evidence="5 6" key="1">
    <citation type="submission" date="2022-03" db="EMBL/GenBank/DDBJ databases">
        <title>Genome data of Colletotrichum spp.</title>
        <authorList>
            <person name="Utami Y.D."/>
            <person name="Hiruma K."/>
        </authorList>
    </citation>
    <scope>NUCLEOTIDE SEQUENCE [LARGE SCALE GENOMIC DNA]</scope>
    <source>
        <strain evidence="5 6">MAFF 239500</strain>
    </source>
</reference>
<dbReference type="InterPro" id="IPR019826">
    <property type="entry name" value="Carboxylesterase_B_AS"/>
</dbReference>
<dbReference type="InterPro" id="IPR002018">
    <property type="entry name" value="CarbesteraseB"/>
</dbReference>
<evidence type="ECO:0000256" key="1">
    <source>
        <dbReference type="ARBA" id="ARBA00005964"/>
    </source>
</evidence>
<name>A0AA37PAR2_9PEZI</name>
<dbReference type="PANTHER" id="PTHR43142">
    <property type="entry name" value="CARBOXYLIC ESTER HYDROLASE"/>
    <property type="match status" value="1"/>
</dbReference>
<keyword evidence="6" id="KW-1185">Reference proteome</keyword>
<dbReference type="InterPro" id="IPR029058">
    <property type="entry name" value="AB_hydrolase_fold"/>
</dbReference>
<dbReference type="GeneID" id="73329755"/>
<dbReference type="Pfam" id="PF00135">
    <property type="entry name" value="COesterase"/>
    <property type="match status" value="1"/>
</dbReference>
<dbReference type="Gene3D" id="3.40.50.1820">
    <property type="entry name" value="alpha/beta hydrolase"/>
    <property type="match status" value="1"/>
</dbReference>
<sequence>MMSIHVSLAVGLACLAGINTHPTAVNGKLYSASNSETSLTLLFQNNLNFTDDANHIGTILLDPMTLASGAKACAAIGETLIPQAAIQNYTSDFQHSLAYNAYAGRASQRQSYIIKDGTVTVDETSRKLIFGRVPCGYQTLPVLCTQSSNQNMAENAVATSANKITVASNGNAFVGFRNQKSFRFQGIPFANPPSRFEYSTLYSPKGRVINATAYGPDCSQGSDLQVTPYIPKAGSTKNLRPVHLWIHGGGFTGGNGADPGSDGGQLASREDIVVVEINYRLSTLGFLAVPGTNITGNYGIADQVVGIKWVIENIASFGGDPEKIVISGGSAGAGSVRTHLGSPKSIGKFRGAIAMSNLGGGVDLGLDGDYGTTYSSYLSIADSYNRSAALFSEAGCNQATVEAQVACLKTIPAQTIVNLATVARYVVQDGVYVTTGSLNVYNSNGSTASVNTIWGNIVNDGASFSTYSTKPIANHTQGLMVGLGISEAYAQKIIDSGLFPYWDTGNATLDSFNVSQRIATDKTFRCIDQATVYAGVHSGAFKTSYYYQLERAYGGYNPNNVDGIGPIEPGYPNGDPEKPYFRLHGADMPWVFVSGVPPDAVSKFSDCPKANLYTIRDDNDLRSVQLSSAYFASFVRELQPNPEATYLSVRGYTDSIAGVAASDAWEPVSGLEGPIKRLDVVSKTDTFQDREQCNFLNYSVSYYINERLKRGKLI</sequence>
<comment type="caution">
    <text evidence="5">The sequence shown here is derived from an EMBL/GenBank/DDBJ whole genome shotgun (WGS) entry which is preliminary data.</text>
</comment>
<evidence type="ECO:0000259" key="4">
    <source>
        <dbReference type="Pfam" id="PF00135"/>
    </source>
</evidence>
<feature type="domain" description="Carboxylesterase type B" evidence="4">
    <location>
        <begin position="182"/>
        <end position="695"/>
    </location>
</feature>
<evidence type="ECO:0000313" key="5">
    <source>
        <dbReference type="EMBL" id="GKT48772.1"/>
    </source>
</evidence>
<keyword evidence="3" id="KW-0732">Signal</keyword>
<evidence type="ECO:0000313" key="6">
    <source>
        <dbReference type="Proteomes" id="UP001055115"/>
    </source>
</evidence>
<proteinExistence type="inferred from homology"/>
<dbReference type="PANTHER" id="PTHR43142:SF3">
    <property type="entry name" value="PUTATIVE (AFU_ORTHOLOGUE AFUA_3G09070)-RELATED"/>
    <property type="match status" value="1"/>
</dbReference>
<protein>
    <submittedName>
        <fullName evidence="5">Cholinesterase</fullName>
    </submittedName>
</protein>
<evidence type="ECO:0000256" key="2">
    <source>
        <dbReference type="ARBA" id="ARBA00022801"/>
    </source>
</evidence>
<dbReference type="RefSeq" id="XP_049131122.1">
    <property type="nucleotide sequence ID" value="XM_049275165.1"/>
</dbReference>
<feature type="signal peptide" evidence="3">
    <location>
        <begin position="1"/>
        <end position="20"/>
    </location>
</feature>
<dbReference type="EMBL" id="BQXU01000025">
    <property type="protein sequence ID" value="GKT48772.1"/>
    <property type="molecule type" value="Genomic_DNA"/>
</dbReference>
<dbReference type="PROSITE" id="PS00122">
    <property type="entry name" value="CARBOXYLESTERASE_B_1"/>
    <property type="match status" value="1"/>
</dbReference>
<dbReference type="AlphaFoldDB" id="A0AA37PAR2"/>
<keyword evidence="2" id="KW-0378">Hydrolase</keyword>